<organism evidence="2 3">
    <name type="scientific">Mycobacterium decipiens</name>
    <dbReference type="NCBI Taxonomy" id="1430326"/>
    <lineage>
        <taxon>Bacteria</taxon>
        <taxon>Bacillati</taxon>
        <taxon>Actinomycetota</taxon>
        <taxon>Actinomycetes</taxon>
        <taxon>Mycobacteriales</taxon>
        <taxon>Mycobacteriaceae</taxon>
        <taxon>Mycobacterium</taxon>
    </lineage>
</organism>
<protein>
    <submittedName>
        <fullName evidence="2">Toluene tolerance protein</fullName>
    </submittedName>
</protein>
<accession>A0A1X2LVR6</accession>
<sequence>MAGFLAAMMSALSPPGSSWAVPPRMPATPELTASCTYRLDPPRRIDLATGVVAVAAAMVTTSCQGEAQPVRVTACIRADGMGTQCQTKAGWIAAEVQFRPWRAGVTYISTGTGCAFVRNPVSQVCTPMGPFSVGL</sequence>
<dbReference type="Proteomes" id="UP000193247">
    <property type="component" value="Unassembled WGS sequence"/>
</dbReference>
<evidence type="ECO:0000313" key="3">
    <source>
        <dbReference type="Proteomes" id="UP000193247"/>
    </source>
</evidence>
<dbReference type="OrthoDB" id="4730647at2"/>
<reference evidence="2 3" key="1">
    <citation type="submission" date="2017-04" db="EMBL/GenBank/DDBJ databases">
        <title>The new phylogeny of genus Mycobacterium.</title>
        <authorList>
            <person name="Tortoli E."/>
            <person name="Trovato A."/>
            <person name="Cirillo D.M."/>
        </authorList>
    </citation>
    <scope>NUCLEOTIDE SEQUENCE [LARGE SCALE GENOMIC DNA]</scope>
    <source>
        <strain evidence="2 3">TBL 1200985</strain>
    </source>
</reference>
<proteinExistence type="predicted"/>
<evidence type="ECO:0000313" key="2">
    <source>
        <dbReference type="EMBL" id="OSC41176.1"/>
    </source>
</evidence>
<comment type="caution">
    <text evidence="2">The sequence shown here is derived from an EMBL/GenBank/DDBJ whole genome shotgun (WGS) entry which is preliminary data.</text>
</comment>
<keyword evidence="1" id="KW-0732">Signal</keyword>
<dbReference type="AlphaFoldDB" id="A0A1X2LVR6"/>
<gene>
    <name evidence="2" type="ORF">B8W66_10310</name>
</gene>
<name>A0A1X2LVR6_9MYCO</name>
<keyword evidence="3" id="KW-1185">Reference proteome</keyword>
<feature type="chain" id="PRO_5013230816" evidence="1">
    <location>
        <begin position="21"/>
        <end position="135"/>
    </location>
</feature>
<feature type="signal peptide" evidence="1">
    <location>
        <begin position="1"/>
        <end position="20"/>
    </location>
</feature>
<evidence type="ECO:0000256" key="1">
    <source>
        <dbReference type="SAM" id="SignalP"/>
    </source>
</evidence>
<dbReference type="EMBL" id="NCXP01000009">
    <property type="protein sequence ID" value="OSC41176.1"/>
    <property type="molecule type" value="Genomic_DNA"/>
</dbReference>